<accession>H2ZXH6</accession>
<dbReference type="HOGENOM" id="CLU_052190_0_0_1"/>
<name>H2ZXH6_LATCH</name>
<dbReference type="InterPro" id="IPR039361">
    <property type="entry name" value="Cyclin"/>
</dbReference>
<dbReference type="eggNOG" id="KOG0656">
    <property type="taxonomic scope" value="Eukaryota"/>
</dbReference>
<dbReference type="STRING" id="7897.ENSLACP00000002097"/>
<dbReference type="Gene3D" id="1.10.472.10">
    <property type="entry name" value="Cyclin-like"/>
    <property type="match status" value="2"/>
</dbReference>
<proteinExistence type="inferred from homology"/>
<dbReference type="PANTHER" id="PTHR10177">
    <property type="entry name" value="CYCLINS"/>
    <property type="match status" value="1"/>
</dbReference>
<evidence type="ECO:0000259" key="4">
    <source>
        <dbReference type="SMART" id="SM00385"/>
    </source>
</evidence>
<evidence type="ECO:0000313" key="7">
    <source>
        <dbReference type="Proteomes" id="UP000008672"/>
    </source>
</evidence>
<reference evidence="7" key="1">
    <citation type="submission" date="2011-08" db="EMBL/GenBank/DDBJ databases">
        <title>The draft genome of Latimeria chalumnae.</title>
        <authorList>
            <person name="Di Palma F."/>
            <person name="Alfoldi J."/>
            <person name="Johnson J."/>
            <person name="Berlin A."/>
            <person name="Gnerre S."/>
            <person name="Jaffe D."/>
            <person name="MacCallum I."/>
            <person name="Young S."/>
            <person name="Walker B.J."/>
            <person name="Lander E."/>
            <person name="Lindblad-Toh K."/>
        </authorList>
    </citation>
    <scope>NUCLEOTIDE SEQUENCE [LARGE SCALE GENOMIC DNA]</scope>
    <source>
        <strain evidence="7">Wild caught</strain>
    </source>
</reference>
<dbReference type="GeneTree" id="ENSGT00940000167404"/>
<keyword evidence="1 2" id="KW-0195">Cyclin</keyword>
<evidence type="ECO:0000256" key="2">
    <source>
        <dbReference type="RuleBase" id="RU000383"/>
    </source>
</evidence>
<evidence type="ECO:0000313" key="6">
    <source>
        <dbReference type="Ensembl" id="ENSLACP00000002097.1"/>
    </source>
</evidence>
<evidence type="ECO:0000259" key="5">
    <source>
        <dbReference type="SMART" id="SM01332"/>
    </source>
</evidence>
<dbReference type="Pfam" id="PF00134">
    <property type="entry name" value="Cyclin_N"/>
    <property type="match status" value="1"/>
</dbReference>
<dbReference type="InterPro" id="IPR036915">
    <property type="entry name" value="Cyclin-like_sf"/>
</dbReference>
<feature type="compositionally biased region" description="Basic and acidic residues" evidence="3">
    <location>
        <begin position="270"/>
        <end position="292"/>
    </location>
</feature>
<dbReference type="CDD" id="cd20516">
    <property type="entry name" value="CYCLIN_CCND_rpt2"/>
    <property type="match status" value="1"/>
</dbReference>
<comment type="similarity">
    <text evidence="2">Belongs to the cyclin family.</text>
</comment>
<dbReference type="CDD" id="cd20515">
    <property type="entry name" value="CYCLIN_CCND_rpt1"/>
    <property type="match status" value="1"/>
</dbReference>
<dbReference type="Proteomes" id="UP000008672">
    <property type="component" value="Unassembled WGS sequence"/>
</dbReference>
<dbReference type="AlphaFoldDB" id="H2ZXH6"/>
<dbReference type="SUPFAM" id="SSF47954">
    <property type="entry name" value="Cyclin-like"/>
    <property type="match status" value="2"/>
</dbReference>
<evidence type="ECO:0008006" key="8">
    <source>
        <dbReference type="Google" id="ProtNLM"/>
    </source>
</evidence>
<reference evidence="6" key="2">
    <citation type="submission" date="2025-08" db="UniProtKB">
        <authorList>
            <consortium name="Ensembl"/>
        </authorList>
    </citation>
    <scope>IDENTIFICATION</scope>
</reference>
<dbReference type="InterPro" id="IPR004367">
    <property type="entry name" value="Cyclin_C-dom"/>
</dbReference>
<dbReference type="InterPro" id="IPR006671">
    <property type="entry name" value="Cyclin_N"/>
</dbReference>
<protein>
    <recommendedName>
        <fullName evidence="8">Cyclin N-terminal domain-containing protein</fullName>
    </recommendedName>
</protein>
<dbReference type="InterPro" id="IPR013763">
    <property type="entry name" value="Cyclin-like_dom"/>
</dbReference>
<evidence type="ECO:0000256" key="1">
    <source>
        <dbReference type="ARBA" id="ARBA00023127"/>
    </source>
</evidence>
<sequence length="292" mass="33188">MHHQLLCLEVGDLPRAQRDPVLLETRTLWKLLQVEGRYLPSASYFQNVQREIQPGMRKVLTGWMLEVCEEQDYEEIFPLAVNCLDRFLSLISLEKSQLQLLGSTCLFLASKLKETNPLMAETLCAYSDFSFTYQELKSMEVVVLKRLKWDLAAVSPQDFLPFLLHQLPCLSEKRGLVLKHTYTFIALCTTASADHNFIAFPPSVVAAASLLSSVCGLQLHHLWGPSSCQGLIQLFACTIRCDPEFLEACQEQLERILESSLRQAQWSRIPEAKSAREPERSSTPTDVRDINL</sequence>
<dbReference type="Pfam" id="PF02984">
    <property type="entry name" value="Cyclin_C"/>
    <property type="match status" value="1"/>
</dbReference>
<reference evidence="6" key="3">
    <citation type="submission" date="2025-09" db="UniProtKB">
        <authorList>
            <consortium name="Ensembl"/>
        </authorList>
    </citation>
    <scope>IDENTIFICATION</scope>
</reference>
<feature type="domain" description="Cyclin-like" evidence="4">
    <location>
        <begin position="62"/>
        <end position="145"/>
    </location>
</feature>
<dbReference type="Ensembl" id="ENSLACT00000002113.1">
    <property type="protein sequence ID" value="ENSLACP00000002097.1"/>
    <property type="gene ID" value="ENSLACG00000001876.1"/>
</dbReference>
<keyword evidence="7" id="KW-1185">Reference proteome</keyword>
<dbReference type="OMA" id="HSETFIA"/>
<feature type="region of interest" description="Disordered" evidence="3">
    <location>
        <begin position="268"/>
        <end position="292"/>
    </location>
</feature>
<evidence type="ECO:0000256" key="3">
    <source>
        <dbReference type="SAM" id="MobiDB-lite"/>
    </source>
</evidence>
<gene>
    <name evidence="6" type="primary">LOC102367471</name>
</gene>
<organism evidence="6 7">
    <name type="scientific">Latimeria chalumnae</name>
    <name type="common">Coelacanth</name>
    <dbReference type="NCBI Taxonomy" id="7897"/>
    <lineage>
        <taxon>Eukaryota</taxon>
        <taxon>Metazoa</taxon>
        <taxon>Chordata</taxon>
        <taxon>Craniata</taxon>
        <taxon>Vertebrata</taxon>
        <taxon>Euteleostomi</taxon>
        <taxon>Coelacanthiformes</taxon>
        <taxon>Coelacanthidae</taxon>
        <taxon>Latimeria</taxon>
    </lineage>
</organism>
<feature type="domain" description="Cyclin C-terminal" evidence="5">
    <location>
        <begin position="154"/>
        <end position="287"/>
    </location>
</feature>
<dbReference type="EMBL" id="AFYH01248671">
    <property type="status" value="NOT_ANNOTATED_CDS"/>
    <property type="molecule type" value="Genomic_DNA"/>
</dbReference>
<dbReference type="InParanoid" id="H2ZXH6"/>
<dbReference type="SMART" id="SM01332">
    <property type="entry name" value="Cyclin_C"/>
    <property type="match status" value="1"/>
</dbReference>
<dbReference type="SMART" id="SM00385">
    <property type="entry name" value="CYCLIN"/>
    <property type="match status" value="1"/>
</dbReference>